<protein>
    <recommendedName>
        <fullName evidence="1">HAT C-terminal dimerisation domain-containing protein</fullName>
    </recommendedName>
</protein>
<feature type="domain" description="HAT C-terminal dimerisation" evidence="1">
    <location>
        <begin position="15"/>
        <end position="53"/>
    </location>
</feature>
<comment type="caution">
    <text evidence="2">The sequence shown here is derived from an EMBL/GenBank/DDBJ whole genome shotgun (WGS) entry which is preliminary data.</text>
</comment>
<evidence type="ECO:0000313" key="2">
    <source>
        <dbReference type="EMBL" id="KAK5812036.1"/>
    </source>
</evidence>
<dbReference type="PANTHER" id="PTHR23272">
    <property type="entry name" value="BED FINGER-RELATED"/>
    <property type="match status" value="1"/>
</dbReference>
<organism evidence="2 3">
    <name type="scientific">Gossypium arboreum</name>
    <name type="common">Tree cotton</name>
    <name type="synonym">Gossypium nanking</name>
    <dbReference type="NCBI Taxonomy" id="29729"/>
    <lineage>
        <taxon>Eukaryota</taxon>
        <taxon>Viridiplantae</taxon>
        <taxon>Streptophyta</taxon>
        <taxon>Embryophyta</taxon>
        <taxon>Tracheophyta</taxon>
        <taxon>Spermatophyta</taxon>
        <taxon>Magnoliopsida</taxon>
        <taxon>eudicotyledons</taxon>
        <taxon>Gunneridae</taxon>
        <taxon>Pentapetalae</taxon>
        <taxon>rosids</taxon>
        <taxon>malvids</taxon>
        <taxon>Malvales</taxon>
        <taxon>Malvaceae</taxon>
        <taxon>Malvoideae</taxon>
        <taxon>Gossypium</taxon>
    </lineage>
</organism>
<evidence type="ECO:0000259" key="1">
    <source>
        <dbReference type="Pfam" id="PF05699"/>
    </source>
</evidence>
<dbReference type="PANTHER" id="PTHR23272:SF161">
    <property type="entry name" value="ZINC FINGER BED DOMAIN-CONTAINING PROTEIN RICESLEEPER 1-LIKE"/>
    <property type="match status" value="1"/>
</dbReference>
<dbReference type="Proteomes" id="UP001358586">
    <property type="component" value="Chromosome 8"/>
</dbReference>
<dbReference type="Pfam" id="PF05699">
    <property type="entry name" value="Dimer_Tnp_hAT"/>
    <property type="match status" value="1"/>
</dbReference>
<gene>
    <name evidence="2" type="ORF">PVK06_027431</name>
</gene>
<name>A0ABR0P3Q7_GOSAR</name>
<keyword evidence="3" id="KW-1185">Reference proteome</keyword>
<evidence type="ECO:0000313" key="3">
    <source>
        <dbReference type="Proteomes" id="UP001358586"/>
    </source>
</evidence>
<dbReference type="EMBL" id="JARKNE010000008">
    <property type="protein sequence ID" value="KAK5812036.1"/>
    <property type="molecule type" value="Genomic_DNA"/>
</dbReference>
<accession>A0ABR0P3Q7</accession>
<sequence length="75" mass="8262">MGSCSLDPISSGHDVSTIASESAFSTRGRVLDSFRTYLTPRLVKALICTQDWIFASHDPIMIEETLLALENMEEG</sequence>
<dbReference type="InterPro" id="IPR008906">
    <property type="entry name" value="HATC_C_dom"/>
</dbReference>
<proteinExistence type="predicted"/>
<reference evidence="2 3" key="1">
    <citation type="submission" date="2023-03" db="EMBL/GenBank/DDBJ databases">
        <title>WGS of Gossypium arboreum.</title>
        <authorList>
            <person name="Yu D."/>
        </authorList>
    </citation>
    <scope>NUCLEOTIDE SEQUENCE [LARGE SCALE GENOMIC DNA]</scope>
    <source>
        <tissue evidence="2">Leaf</tissue>
    </source>
</reference>